<dbReference type="CDD" id="cd18809">
    <property type="entry name" value="SF1_C_RecD"/>
    <property type="match status" value="1"/>
</dbReference>
<reference evidence="13 16" key="2">
    <citation type="submission" date="2019-02" db="EMBL/GenBank/DDBJ databases">
        <title>Complete genome sequence of Desulfobacter hydrogenophilus AcRS1.</title>
        <authorList>
            <person name="Marietou A."/>
            <person name="Lund M.B."/>
            <person name="Marshall I.P.G."/>
            <person name="Schreiber L."/>
            <person name="Jorgensen B."/>
        </authorList>
    </citation>
    <scope>NUCLEOTIDE SEQUENCE [LARGE SCALE GENOMIC DNA]</scope>
    <source>
        <strain evidence="13 16">AcRS1</strain>
    </source>
</reference>
<keyword evidence="4 14" id="KW-0378">Hydrolase</keyword>
<evidence type="ECO:0000256" key="10">
    <source>
        <dbReference type="ARBA" id="ARBA00023235"/>
    </source>
</evidence>
<evidence type="ECO:0000256" key="1">
    <source>
        <dbReference type="ARBA" id="ARBA00022722"/>
    </source>
</evidence>
<dbReference type="GO" id="GO:0005524">
    <property type="term" value="F:ATP binding"/>
    <property type="evidence" value="ECO:0007669"/>
    <property type="project" value="UniProtKB-KW"/>
</dbReference>
<dbReference type="GO" id="GO:0017116">
    <property type="term" value="F:single-stranded DNA helicase activity"/>
    <property type="evidence" value="ECO:0007669"/>
    <property type="project" value="TreeGrafter"/>
</dbReference>
<evidence type="ECO:0000256" key="4">
    <source>
        <dbReference type="ARBA" id="ARBA00022801"/>
    </source>
</evidence>
<dbReference type="PANTHER" id="PTHR43788">
    <property type="entry name" value="DNA2/NAM7 HELICASE FAMILY MEMBER"/>
    <property type="match status" value="1"/>
</dbReference>
<keyword evidence="10" id="KW-0413">Isomerase</keyword>
<dbReference type="Gene3D" id="1.10.10.1020">
    <property type="entry name" value="RecBCD complex, subunit RecD, N-terminal domain"/>
    <property type="match status" value="1"/>
</dbReference>
<dbReference type="SUPFAM" id="SSF52540">
    <property type="entry name" value="P-loop containing nucleoside triphosphate hydrolases"/>
    <property type="match status" value="2"/>
</dbReference>
<proteinExistence type="inferred from homology"/>
<keyword evidence="3" id="KW-0227">DNA damage</keyword>
<keyword evidence="16" id="KW-1185">Reference proteome</keyword>
<evidence type="ECO:0000256" key="9">
    <source>
        <dbReference type="ARBA" id="ARBA00023204"/>
    </source>
</evidence>
<keyword evidence="5" id="KW-0347">Helicase</keyword>
<dbReference type="Gene3D" id="3.40.50.300">
    <property type="entry name" value="P-loop containing nucleotide triphosphate hydrolases"/>
    <property type="match status" value="3"/>
</dbReference>
<evidence type="ECO:0000256" key="7">
    <source>
        <dbReference type="ARBA" id="ARBA00022840"/>
    </source>
</evidence>
<feature type="domain" description="RecBCD enzyme subunit RecD N-terminal" evidence="12">
    <location>
        <begin position="16"/>
        <end position="127"/>
    </location>
</feature>
<keyword evidence="6" id="KW-0269">Exonuclease</keyword>
<evidence type="ECO:0000256" key="6">
    <source>
        <dbReference type="ARBA" id="ARBA00022839"/>
    </source>
</evidence>
<evidence type="ECO:0000259" key="12">
    <source>
        <dbReference type="Pfam" id="PF21185"/>
    </source>
</evidence>
<accession>A0A328FDF1</accession>
<dbReference type="OrthoDB" id="9763659at2"/>
<dbReference type="AlphaFoldDB" id="A0A328FDF1"/>
<dbReference type="InterPro" id="IPR050534">
    <property type="entry name" value="Coronavir_polyprotein_1ab"/>
</dbReference>
<evidence type="ECO:0000313" key="15">
    <source>
        <dbReference type="Proteomes" id="UP000248798"/>
    </source>
</evidence>
<organism evidence="14 15">
    <name type="scientific">Desulfobacter hydrogenophilus</name>
    <dbReference type="NCBI Taxonomy" id="2291"/>
    <lineage>
        <taxon>Bacteria</taxon>
        <taxon>Pseudomonadati</taxon>
        <taxon>Thermodesulfobacteriota</taxon>
        <taxon>Desulfobacteria</taxon>
        <taxon>Desulfobacterales</taxon>
        <taxon>Desulfobacteraceae</taxon>
        <taxon>Desulfobacter</taxon>
    </lineage>
</organism>
<dbReference type="NCBIfam" id="TIGR01447">
    <property type="entry name" value="recD"/>
    <property type="match status" value="1"/>
</dbReference>
<gene>
    <name evidence="14" type="primary">recD</name>
    <name evidence="14" type="ORF">DO021_15485</name>
    <name evidence="13" type="ORF">EYB58_11900</name>
</gene>
<evidence type="ECO:0000259" key="11">
    <source>
        <dbReference type="Pfam" id="PF13538"/>
    </source>
</evidence>
<keyword evidence="1" id="KW-0540">Nuclease</keyword>
<dbReference type="EC" id="3.1.11.5" evidence="14"/>
<dbReference type="InterPro" id="IPR027785">
    <property type="entry name" value="UvrD-like_helicase_C"/>
</dbReference>
<evidence type="ECO:0000313" key="13">
    <source>
        <dbReference type="EMBL" id="QBH15582.1"/>
    </source>
</evidence>
<dbReference type="InterPro" id="IPR041851">
    <property type="entry name" value="RecD_N_sf"/>
</dbReference>
<dbReference type="Proteomes" id="UP000248798">
    <property type="component" value="Unassembled WGS sequence"/>
</dbReference>
<dbReference type="EMBL" id="CP036313">
    <property type="protein sequence ID" value="QBH15582.1"/>
    <property type="molecule type" value="Genomic_DNA"/>
</dbReference>
<name>A0A328FDF1_9BACT</name>
<keyword evidence="9" id="KW-0234">DNA repair</keyword>
<dbReference type="InterPro" id="IPR027417">
    <property type="entry name" value="P-loop_NTPase"/>
</dbReference>
<dbReference type="GO" id="GO:0003677">
    <property type="term" value="F:DNA binding"/>
    <property type="evidence" value="ECO:0007669"/>
    <property type="project" value="UniProtKB-KW"/>
</dbReference>
<dbReference type="PANTHER" id="PTHR43788:SF6">
    <property type="entry name" value="DNA HELICASE B"/>
    <property type="match status" value="1"/>
</dbReference>
<evidence type="ECO:0000313" key="16">
    <source>
        <dbReference type="Proteomes" id="UP000293902"/>
    </source>
</evidence>
<evidence type="ECO:0000256" key="2">
    <source>
        <dbReference type="ARBA" id="ARBA00022741"/>
    </source>
</evidence>
<dbReference type="GO" id="GO:0006310">
    <property type="term" value="P:DNA recombination"/>
    <property type="evidence" value="ECO:0007669"/>
    <property type="project" value="InterPro"/>
</dbReference>
<evidence type="ECO:0000256" key="8">
    <source>
        <dbReference type="ARBA" id="ARBA00023125"/>
    </source>
</evidence>
<keyword evidence="7" id="KW-0067">ATP-binding</keyword>
<keyword evidence="2" id="KW-0547">Nucleotide-binding</keyword>
<evidence type="ECO:0000256" key="3">
    <source>
        <dbReference type="ARBA" id="ARBA00022763"/>
    </source>
</evidence>
<evidence type="ECO:0000313" key="14">
    <source>
        <dbReference type="EMBL" id="RAM01123.1"/>
    </source>
</evidence>
<dbReference type="GO" id="GO:0008854">
    <property type="term" value="F:exodeoxyribonuclease V activity"/>
    <property type="evidence" value="ECO:0007669"/>
    <property type="project" value="UniProtKB-EC"/>
</dbReference>
<evidence type="ECO:0000256" key="5">
    <source>
        <dbReference type="ARBA" id="ARBA00022806"/>
    </source>
</evidence>
<dbReference type="GO" id="GO:0006302">
    <property type="term" value="P:double-strand break repair"/>
    <property type="evidence" value="ECO:0007669"/>
    <property type="project" value="InterPro"/>
</dbReference>
<dbReference type="Proteomes" id="UP000293902">
    <property type="component" value="Chromosome"/>
</dbReference>
<protein>
    <submittedName>
        <fullName evidence="14">Exodeoxyribonuclease V subunit alpha</fullName>
        <ecNumber evidence="14">3.1.11.5</ecNumber>
    </submittedName>
</protein>
<dbReference type="EMBL" id="QLNI01000032">
    <property type="protein sequence ID" value="RAM01123.1"/>
    <property type="molecule type" value="Genomic_DNA"/>
</dbReference>
<dbReference type="HAMAP" id="MF_01487">
    <property type="entry name" value="RecD"/>
    <property type="match status" value="1"/>
</dbReference>
<dbReference type="InterPro" id="IPR049550">
    <property type="entry name" value="RecD_N"/>
</dbReference>
<reference evidence="14 15" key="1">
    <citation type="submission" date="2018-06" db="EMBL/GenBank/DDBJ databases">
        <title>Complete Genome Sequence of Desulfobacter hydrogenophilus (DSM3380).</title>
        <authorList>
            <person name="Marietou A."/>
            <person name="Schreiber L."/>
            <person name="Marshall I."/>
            <person name="Jorgensen B."/>
        </authorList>
    </citation>
    <scope>NUCLEOTIDE SEQUENCE [LARGE SCALE GENOMIC DNA]</scope>
    <source>
        <strain evidence="14 15">DSM 3380</strain>
    </source>
</reference>
<feature type="domain" description="UvrD-like helicase C-terminal" evidence="11">
    <location>
        <begin position="593"/>
        <end position="634"/>
    </location>
</feature>
<sequence>MPLADFFDLLQTWTVQGWLRQIDKAFVIFLNRQDPSASSMVLLGAALASHQLGRGHICLDMASALADPDGTLSLPPEGETGEDMPAKPSQLLCNLTKKLWVEQLSNSNLVSEDTGSSPLVLQQGRLYLRRYWQYTLQVAREILGRVGQTAPVPQDLERRLDKLFSNLRSPEETKKQTIHWQSVAAAVVVASNFSVISGGPGTGKTTTVVQVIALLQGISIEQGKTLRIRLAAPTGKAAARLTESISRAIDFLPEKIQAHMPTEVTTLHRLLGTRHNSRHFIHNRTNQLHLDFLVVDEASMVDLEMMDALLSALPSQARLILLGDKDQLASVEAGFVLGDICANASNPCYQSESVNFFKKATGYDLSEFSGPGTGLDQQIVVLRKSHRFHENSGIGNLARAVNQGDGRQVSKIWEKGYPDISKLVLLSCEDEGFRSLILDGNLKSFPHAVEQPAGYREYLEVITRGHGDWPSEEHWFMAVLESFNRFQLLSPIRKGDWGVEGLNRICARILYKAGLIQSTQGWYPGRPVMVTRNDYSLGLMNGDIGIVLEVGHDGQRNHEKRGGAKKVLRVVFPMADGSIKQMLPSRLGAVETVYAMTVHKSQGSEFDHTALVLPDAMSPVLTRELLYTGITRARSFFTLAGTSTDILAEAVEQRTHRASGLGNLLLKSDG</sequence>
<dbReference type="GO" id="GO:0009338">
    <property type="term" value="C:exodeoxyribonuclease V complex"/>
    <property type="evidence" value="ECO:0007669"/>
    <property type="project" value="InterPro"/>
</dbReference>
<dbReference type="Pfam" id="PF21185">
    <property type="entry name" value="RecD_N"/>
    <property type="match status" value="1"/>
</dbReference>
<dbReference type="InterPro" id="IPR006344">
    <property type="entry name" value="RecD"/>
</dbReference>
<dbReference type="Pfam" id="PF13245">
    <property type="entry name" value="AAA_19"/>
    <property type="match status" value="1"/>
</dbReference>
<dbReference type="Pfam" id="PF13538">
    <property type="entry name" value="UvrD_C_2"/>
    <property type="match status" value="1"/>
</dbReference>
<dbReference type="CDD" id="cd17933">
    <property type="entry name" value="DEXSc_RecD-like"/>
    <property type="match status" value="1"/>
</dbReference>
<keyword evidence="8" id="KW-0238">DNA-binding</keyword>